<evidence type="ECO:0000313" key="2">
    <source>
        <dbReference type="Proteomes" id="UP000252086"/>
    </source>
</evidence>
<keyword evidence="2" id="KW-1185">Reference proteome</keyword>
<dbReference type="EMBL" id="QNRF01000007">
    <property type="protein sequence ID" value="RBO81914.1"/>
    <property type="molecule type" value="Genomic_DNA"/>
</dbReference>
<dbReference type="InterPro" id="IPR021927">
    <property type="entry name" value="DUF3540"/>
</dbReference>
<organism evidence="1 2">
    <name type="scientific">Marinomonas aquiplantarum</name>
    <dbReference type="NCBI Taxonomy" id="491951"/>
    <lineage>
        <taxon>Bacteria</taxon>
        <taxon>Pseudomonadati</taxon>
        <taxon>Pseudomonadota</taxon>
        <taxon>Gammaproteobacteria</taxon>
        <taxon>Oceanospirillales</taxon>
        <taxon>Oceanospirillaceae</taxon>
        <taxon>Marinomonas</taxon>
    </lineage>
</organism>
<reference evidence="1 2" key="1">
    <citation type="submission" date="2018-06" db="EMBL/GenBank/DDBJ databases">
        <title>Genomic Encyclopedia of Type Strains, Phase III (KMG-III): the genomes of soil and plant-associated and newly described type strains.</title>
        <authorList>
            <person name="Whitman W."/>
        </authorList>
    </citation>
    <scope>NUCLEOTIDE SEQUENCE [LARGE SCALE GENOMIC DNA]</scope>
    <source>
        <strain evidence="1 2">CECT 7732</strain>
    </source>
</reference>
<dbReference type="Proteomes" id="UP000252086">
    <property type="component" value="Unassembled WGS sequence"/>
</dbReference>
<dbReference type="Pfam" id="PF12059">
    <property type="entry name" value="DUF3540"/>
    <property type="match status" value="2"/>
</dbReference>
<evidence type="ECO:0000313" key="1">
    <source>
        <dbReference type="EMBL" id="RBO81914.1"/>
    </source>
</evidence>
<dbReference type="RefSeq" id="WP_113875113.1">
    <property type="nucleotide sequence ID" value="NZ_QNRF01000007.1"/>
</dbReference>
<accession>A0A366CXB9</accession>
<name>A0A366CXB9_9GAMM</name>
<proteinExistence type="predicted"/>
<gene>
    <name evidence="1" type="ORF">DFP76_10757</name>
</gene>
<protein>
    <submittedName>
        <fullName evidence="1">Uncharacterized protein DUF3540</fullName>
    </submittedName>
</protein>
<comment type="caution">
    <text evidence="1">The sequence shown here is derived from an EMBL/GenBank/DDBJ whole genome shotgun (WGS) entry which is preliminary data.</text>
</comment>
<dbReference type="AlphaFoldDB" id="A0A366CXB9"/>
<dbReference type="OrthoDB" id="6399163at2"/>
<sequence length="175" mass="19126">MKSILEIPSNPLPTSVPVLYGGVVSEYDAAAQRWVIDDVFTASVAVSLLVQPCLGDKVCFVEIAGDYFITQILSRSSQVNELTIESDKKMHWLAPELKFTGVENIELLALNKIGLISKDCVVSVSNTLLQQAQTMLQHVGECSLTAKGLLNIRGKHQVISAEEDVRIDGKRINMG</sequence>